<evidence type="ECO:0000256" key="1">
    <source>
        <dbReference type="SAM" id="MobiDB-lite"/>
    </source>
</evidence>
<dbReference type="RefSeq" id="WP_343777892.1">
    <property type="nucleotide sequence ID" value="NZ_BAAADQ010000005.1"/>
</dbReference>
<evidence type="ECO:0000313" key="2">
    <source>
        <dbReference type="EMBL" id="MEZ3168659.1"/>
    </source>
</evidence>
<name>A0ABV4IQ50_9EURY</name>
<feature type="compositionally biased region" description="Acidic residues" evidence="1">
    <location>
        <begin position="24"/>
        <end position="69"/>
    </location>
</feature>
<reference evidence="2 3" key="1">
    <citation type="submission" date="2024-06" db="EMBL/GenBank/DDBJ databases">
        <title>Halorubrum miltondacostae sp. nov., a potential PHA producer isolated from an inland solar saltern in Rio Maior, Portugal.</title>
        <authorList>
            <person name="Albuquerque L."/>
            <person name="Viver T."/>
            <person name="Barroso C."/>
            <person name="Claudino R."/>
            <person name="Galvan M."/>
            <person name="Simoes G."/>
            <person name="Lobo Da Cunha A."/>
            <person name="Egas C."/>
        </authorList>
    </citation>
    <scope>NUCLEOTIDE SEQUENCE [LARGE SCALE GENOMIC DNA]</scope>
    <source>
        <strain evidence="2 3">DSM 18646</strain>
    </source>
</reference>
<dbReference type="EMBL" id="JBEDNW010000010">
    <property type="protein sequence ID" value="MEZ3168659.1"/>
    <property type="molecule type" value="Genomic_DNA"/>
</dbReference>
<evidence type="ECO:0000313" key="3">
    <source>
        <dbReference type="Proteomes" id="UP001567571"/>
    </source>
</evidence>
<organism evidence="2 3">
    <name type="scientific">Halorubrum ejinorense</name>
    <dbReference type="NCBI Taxonomy" id="425309"/>
    <lineage>
        <taxon>Archaea</taxon>
        <taxon>Methanobacteriati</taxon>
        <taxon>Methanobacteriota</taxon>
        <taxon>Stenosarchaea group</taxon>
        <taxon>Halobacteria</taxon>
        <taxon>Halobacteriales</taxon>
        <taxon>Haloferacaceae</taxon>
        <taxon>Halorubrum</taxon>
    </lineage>
</organism>
<feature type="compositionally biased region" description="Basic and acidic residues" evidence="1">
    <location>
        <begin position="70"/>
        <end position="81"/>
    </location>
</feature>
<comment type="caution">
    <text evidence="2">The sequence shown here is derived from an EMBL/GenBank/DDBJ whole genome shotgun (WGS) entry which is preliminary data.</text>
</comment>
<feature type="region of interest" description="Disordered" evidence="1">
    <location>
        <begin position="1"/>
        <end position="81"/>
    </location>
</feature>
<protein>
    <submittedName>
        <fullName evidence="2">Uncharacterized protein</fullName>
    </submittedName>
</protein>
<proteinExistence type="predicted"/>
<sequence>MAVDSSRRGKTAAGPARSLGVNDGEVDDGEVDDGEVDDGGVDDGEVDDGEVDDGGVDDGGVDDGEVDDDDCRRRSGRSDPEAERCAGLFIPLDERSV</sequence>
<dbReference type="Proteomes" id="UP001567571">
    <property type="component" value="Unassembled WGS sequence"/>
</dbReference>
<accession>A0ABV4IQ50</accession>
<gene>
    <name evidence="2" type="ORF">ABNG02_15180</name>
</gene>
<keyword evidence="3" id="KW-1185">Reference proteome</keyword>